<protein>
    <submittedName>
        <fullName evidence="2">Uncharacterized protein</fullName>
    </submittedName>
</protein>
<sequence length="37" mass="4066">MGCNCSHLIVTFHGALLLPSSVVPHILLIFFRIVVCD</sequence>
<keyword evidence="1" id="KW-0812">Transmembrane</keyword>
<reference evidence="2" key="1">
    <citation type="submission" date="2014-09" db="EMBL/GenBank/DDBJ databases">
        <authorList>
            <person name="Magalhaes I.L.F."/>
            <person name="Oliveira U."/>
            <person name="Santos F.R."/>
            <person name="Vidigal T.H.D.A."/>
            <person name="Brescovit A.D."/>
            <person name="Santos A.J."/>
        </authorList>
    </citation>
    <scope>NUCLEOTIDE SEQUENCE</scope>
    <source>
        <tissue evidence="2">Shoot tissue taken approximately 20 cm above the soil surface</tissue>
    </source>
</reference>
<reference evidence="2" key="2">
    <citation type="journal article" date="2015" name="Data Brief">
        <title>Shoot transcriptome of the giant reed, Arundo donax.</title>
        <authorList>
            <person name="Barrero R.A."/>
            <person name="Guerrero F.D."/>
            <person name="Moolhuijzen P."/>
            <person name="Goolsby J.A."/>
            <person name="Tidwell J."/>
            <person name="Bellgard S.E."/>
            <person name="Bellgard M.I."/>
        </authorList>
    </citation>
    <scope>NUCLEOTIDE SEQUENCE</scope>
    <source>
        <tissue evidence="2">Shoot tissue taken approximately 20 cm above the soil surface</tissue>
    </source>
</reference>
<evidence type="ECO:0000313" key="2">
    <source>
        <dbReference type="EMBL" id="JAD19444.1"/>
    </source>
</evidence>
<feature type="transmembrane region" description="Helical" evidence="1">
    <location>
        <begin position="16"/>
        <end position="35"/>
    </location>
</feature>
<keyword evidence="1" id="KW-0472">Membrane</keyword>
<evidence type="ECO:0000256" key="1">
    <source>
        <dbReference type="SAM" id="Phobius"/>
    </source>
</evidence>
<accession>A0A0A8XZK5</accession>
<name>A0A0A8XZK5_ARUDO</name>
<keyword evidence="1" id="KW-1133">Transmembrane helix</keyword>
<dbReference type="EMBL" id="GBRH01278451">
    <property type="protein sequence ID" value="JAD19444.1"/>
    <property type="molecule type" value="Transcribed_RNA"/>
</dbReference>
<dbReference type="AlphaFoldDB" id="A0A0A8XZK5"/>
<proteinExistence type="predicted"/>
<organism evidence="2">
    <name type="scientific">Arundo donax</name>
    <name type="common">Giant reed</name>
    <name type="synonym">Donax arundinaceus</name>
    <dbReference type="NCBI Taxonomy" id="35708"/>
    <lineage>
        <taxon>Eukaryota</taxon>
        <taxon>Viridiplantae</taxon>
        <taxon>Streptophyta</taxon>
        <taxon>Embryophyta</taxon>
        <taxon>Tracheophyta</taxon>
        <taxon>Spermatophyta</taxon>
        <taxon>Magnoliopsida</taxon>
        <taxon>Liliopsida</taxon>
        <taxon>Poales</taxon>
        <taxon>Poaceae</taxon>
        <taxon>PACMAD clade</taxon>
        <taxon>Arundinoideae</taxon>
        <taxon>Arundineae</taxon>
        <taxon>Arundo</taxon>
    </lineage>
</organism>